<dbReference type="SMART" id="SM00449">
    <property type="entry name" value="SPRY"/>
    <property type="match status" value="1"/>
</dbReference>
<dbReference type="Ensembl" id="ENSXCOT00000018832.1">
    <property type="protein sequence ID" value="ENSXCOP00000018598.1"/>
    <property type="gene ID" value="ENSXCOG00000013998.1"/>
</dbReference>
<dbReference type="InterPro" id="IPR001870">
    <property type="entry name" value="B30.2/SPRY"/>
</dbReference>
<dbReference type="CDD" id="cd16040">
    <property type="entry name" value="SPRY_PRY_SNTX"/>
    <property type="match status" value="1"/>
</dbReference>
<dbReference type="PROSITE" id="PS50188">
    <property type="entry name" value="B302_SPRY"/>
    <property type="match status" value="1"/>
</dbReference>
<feature type="domain" description="B30.2/SPRY" evidence="4">
    <location>
        <begin position="7"/>
        <end position="201"/>
    </location>
</feature>
<dbReference type="Pfam" id="PF13765">
    <property type="entry name" value="PRY"/>
    <property type="match status" value="1"/>
</dbReference>
<dbReference type="InterPro" id="IPR043136">
    <property type="entry name" value="B30.2/SPRY_sf"/>
</dbReference>
<organism evidence="5 6">
    <name type="scientific">Xiphophorus couchianus</name>
    <name type="common">Monterrey platyfish</name>
    <dbReference type="NCBI Taxonomy" id="32473"/>
    <lineage>
        <taxon>Eukaryota</taxon>
        <taxon>Metazoa</taxon>
        <taxon>Chordata</taxon>
        <taxon>Craniata</taxon>
        <taxon>Vertebrata</taxon>
        <taxon>Euteleostomi</taxon>
        <taxon>Actinopterygii</taxon>
        <taxon>Neopterygii</taxon>
        <taxon>Teleostei</taxon>
        <taxon>Neoteleostei</taxon>
        <taxon>Acanthomorphata</taxon>
        <taxon>Ovalentaria</taxon>
        <taxon>Atherinomorphae</taxon>
        <taxon>Cyprinodontiformes</taxon>
        <taxon>Poeciliidae</taxon>
        <taxon>Poeciliinae</taxon>
        <taxon>Xiphophorus</taxon>
    </lineage>
</organism>
<proteinExistence type="predicted"/>
<name>A0A3B5M377_9TELE</name>
<reference evidence="5" key="2">
    <citation type="submission" date="2025-09" db="UniProtKB">
        <authorList>
            <consortium name="Ensembl"/>
        </authorList>
    </citation>
    <scope>IDENTIFICATION</scope>
</reference>
<dbReference type="Proteomes" id="UP000261380">
    <property type="component" value="Unplaced"/>
</dbReference>
<evidence type="ECO:0000259" key="4">
    <source>
        <dbReference type="PROSITE" id="PS50188"/>
    </source>
</evidence>
<dbReference type="PRINTS" id="PR01407">
    <property type="entry name" value="BUTYPHLNCDUF"/>
</dbReference>
<dbReference type="InterPro" id="IPR003879">
    <property type="entry name" value="Butyrophylin_SPRY"/>
</dbReference>
<dbReference type="GO" id="GO:0005737">
    <property type="term" value="C:cytoplasm"/>
    <property type="evidence" value="ECO:0007669"/>
    <property type="project" value="UniProtKB-ARBA"/>
</dbReference>
<evidence type="ECO:0000256" key="2">
    <source>
        <dbReference type="ARBA" id="ARBA00022771"/>
    </source>
</evidence>
<dbReference type="GO" id="GO:0008270">
    <property type="term" value="F:zinc ion binding"/>
    <property type="evidence" value="ECO:0007669"/>
    <property type="project" value="UniProtKB-KW"/>
</dbReference>
<keyword evidence="6" id="KW-1185">Reference proteome</keyword>
<keyword evidence="1" id="KW-0479">Metal-binding</keyword>
<reference evidence="5" key="1">
    <citation type="submission" date="2025-08" db="UniProtKB">
        <authorList>
            <consortium name="Ensembl"/>
        </authorList>
    </citation>
    <scope>IDENTIFICATION</scope>
</reference>
<dbReference type="InterPro" id="IPR051051">
    <property type="entry name" value="E3_ubiq-ligase_TRIM/RNF"/>
</dbReference>
<dbReference type="InterPro" id="IPR013320">
    <property type="entry name" value="ConA-like_dom_sf"/>
</dbReference>
<dbReference type="InterPro" id="IPR003877">
    <property type="entry name" value="SPRY_dom"/>
</dbReference>
<evidence type="ECO:0000313" key="6">
    <source>
        <dbReference type="Proteomes" id="UP000261380"/>
    </source>
</evidence>
<dbReference type="SMART" id="SM00589">
    <property type="entry name" value="PRY"/>
    <property type="match status" value="1"/>
</dbReference>
<sequence length="202" mass="22729">MVTEVDVLLSEPEPKSRAGFLKYSCEITLDPNTVNTELGLSEGRRKVTLMNQHQSYSSHPDRFTNWWQVLSRESLTGRCYWEVKRSGTCVYISVAYKNISRAGCGNECEFGCNDQSWALECSQNSFSFGHNNIWTSISGPVSSRVGVYLDHRAGILSFYSITEAMTLLHRVQTRFTEPLLAGVWVGTGSSLLQLKTRDQAEL</sequence>
<dbReference type="PANTHER" id="PTHR25465">
    <property type="entry name" value="B-BOX DOMAIN CONTAINING"/>
    <property type="match status" value="1"/>
</dbReference>
<evidence type="ECO:0000256" key="3">
    <source>
        <dbReference type="ARBA" id="ARBA00022833"/>
    </source>
</evidence>
<protein>
    <recommendedName>
        <fullName evidence="4">B30.2/SPRY domain-containing protein</fullName>
    </recommendedName>
</protein>
<keyword evidence="2" id="KW-0863">Zinc-finger</keyword>
<dbReference type="PANTHER" id="PTHR25465:SF5">
    <property type="entry name" value="E3 UBIQUITIN_ISG15 LIGASE TRIM25-RELATED"/>
    <property type="match status" value="1"/>
</dbReference>
<evidence type="ECO:0000313" key="5">
    <source>
        <dbReference type="Ensembl" id="ENSXCOP00000018598.1"/>
    </source>
</evidence>
<dbReference type="InterPro" id="IPR006574">
    <property type="entry name" value="PRY"/>
</dbReference>
<dbReference type="GeneTree" id="ENSGT01150000286931"/>
<dbReference type="Gene3D" id="2.60.120.920">
    <property type="match status" value="1"/>
</dbReference>
<dbReference type="Pfam" id="PF00622">
    <property type="entry name" value="SPRY"/>
    <property type="match status" value="1"/>
</dbReference>
<keyword evidence="3" id="KW-0862">Zinc</keyword>
<evidence type="ECO:0000256" key="1">
    <source>
        <dbReference type="ARBA" id="ARBA00022723"/>
    </source>
</evidence>
<dbReference type="SUPFAM" id="SSF49899">
    <property type="entry name" value="Concanavalin A-like lectins/glucanases"/>
    <property type="match status" value="1"/>
</dbReference>
<accession>A0A3B5M377</accession>
<dbReference type="AlphaFoldDB" id="A0A3B5M377"/>